<reference evidence="5" key="1">
    <citation type="submission" date="2017-01" db="EMBL/GenBank/DDBJ databases">
        <authorList>
            <person name="Varghese N."/>
            <person name="Submissions S."/>
        </authorList>
    </citation>
    <scope>NUCLEOTIDE SEQUENCE [LARGE SCALE GENOMIC DNA]</scope>
    <source>
        <strain evidence="5">DSM 24913</strain>
    </source>
</reference>
<evidence type="ECO:0000256" key="1">
    <source>
        <dbReference type="ARBA" id="ARBA00043985"/>
    </source>
</evidence>
<dbReference type="PANTHER" id="PTHR31088:SF6">
    <property type="entry name" value="PHAGE SHOCK PROTEIN A"/>
    <property type="match status" value="1"/>
</dbReference>
<dbReference type="OrthoDB" id="6649369at2"/>
<protein>
    <submittedName>
        <fullName evidence="4">Phage shock protein A (PspA) family protein</fullName>
    </submittedName>
</protein>
<dbReference type="GO" id="GO:0005829">
    <property type="term" value="C:cytosol"/>
    <property type="evidence" value="ECO:0007669"/>
    <property type="project" value="TreeGrafter"/>
</dbReference>
<comment type="similarity">
    <text evidence="1">Belongs to the PspA/Vipp/IM30 family.</text>
</comment>
<gene>
    <name evidence="4" type="ORF">SAMN05421686_101201</name>
</gene>
<evidence type="ECO:0000313" key="4">
    <source>
        <dbReference type="EMBL" id="SIS42608.1"/>
    </source>
</evidence>
<dbReference type="PANTHER" id="PTHR31088">
    <property type="entry name" value="MEMBRANE-ASSOCIATED PROTEIN VIPP1, CHLOROPLASTIC"/>
    <property type="match status" value="1"/>
</dbReference>
<dbReference type="STRING" id="484498.SAMN05421686_101201"/>
<name>A0A1N7IZR1_9GAMM</name>
<dbReference type="EMBL" id="FTOH01000001">
    <property type="protein sequence ID" value="SIS42608.1"/>
    <property type="molecule type" value="Genomic_DNA"/>
</dbReference>
<dbReference type="InterPro" id="IPR007157">
    <property type="entry name" value="PspA_VIPP1"/>
</dbReference>
<keyword evidence="2" id="KW-0175">Coiled coil</keyword>
<keyword evidence="5" id="KW-1185">Reference proteome</keyword>
<proteinExistence type="inferred from homology"/>
<dbReference type="AlphaFoldDB" id="A0A1N7IZR1"/>
<feature type="region of interest" description="Disordered" evidence="3">
    <location>
        <begin position="140"/>
        <end position="166"/>
    </location>
</feature>
<evidence type="ECO:0000256" key="2">
    <source>
        <dbReference type="SAM" id="Coils"/>
    </source>
</evidence>
<dbReference type="Pfam" id="PF04012">
    <property type="entry name" value="PspA_IM30"/>
    <property type="match status" value="1"/>
</dbReference>
<dbReference type="GO" id="GO:0009271">
    <property type="term" value="P:phage shock"/>
    <property type="evidence" value="ECO:0007669"/>
    <property type="project" value="TreeGrafter"/>
</dbReference>
<organism evidence="4 5">
    <name type="scientific">Thalassolituus maritimus</name>
    <dbReference type="NCBI Taxonomy" id="484498"/>
    <lineage>
        <taxon>Bacteria</taxon>
        <taxon>Pseudomonadati</taxon>
        <taxon>Pseudomonadota</taxon>
        <taxon>Gammaproteobacteria</taxon>
        <taxon>Oceanospirillales</taxon>
        <taxon>Oceanospirillaceae</taxon>
        <taxon>Thalassolituus</taxon>
    </lineage>
</organism>
<dbReference type="Proteomes" id="UP000185639">
    <property type="component" value="Unassembled WGS sequence"/>
</dbReference>
<evidence type="ECO:0000313" key="5">
    <source>
        <dbReference type="Proteomes" id="UP000185639"/>
    </source>
</evidence>
<evidence type="ECO:0000256" key="3">
    <source>
        <dbReference type="SAM" id="MobiDB-lite"/>
    </source>
</evidence>
<dbReference type="RefSeq" id="WP_076513527.1">
    <property type="nucleotide sequence ID" value="NZ_FTOH01000001.1"/>
</dbReference>
<accession>A0A1N7IZR1</accession>
<sequence>MPEGYIARIGRLVAASANTLIDSLENVAPVMVMEQTIREIDEAIEEVRQQLGKTEAARYLSSQSLNKDNARHVELQEQIEIAVNEGRDDLAEAAIARQMDIEAMLPVVEKSITDADAEIVELNSYIQALQAKKREMEEAKEEYRKAEAQVSGEPGVPGSSEPSRRVEKATAAFNRVMNNAGAPGVSGNQDAAKLAELESLSRSNRIKERLARIKSES</sequence>
<feature type="coiled-coil region" evidence="2">
    <location>
        <begin position="30"/>
        <end position="85"/>
    </location>
</feature>